<reference evidence="8 9" key="1">
    <citation type="submission" date="2021-06" db="EMBL/GenBank/DDBJ databases">
        <title>Caerostris extrusa draft genome.</title>
        <authorList>
            <person name="Kono N."/>
            <person name="Arakawa K."/>
        </authorList>
    </citation>
    <scope>NUCLEOTIDE SEQUENCE [LARGE SCALE GENOMIC DNA]</scope>
</reference>
<keyword evidence="4" id="KW-1133">Transmembrane helix</keyword>
<dbReference type="SUPFAM" id="SSF49299">
    <property type="entry name" value="PKD domain"/>
    <property type="match status" value="2"/>
</dbReference>
<dbReference type="GO" id="GO:0006816">
    <property type="term" value="P:calcium ion transport"/>
    <property type="evidence" value="ECO:0007669"/>
    <property type="project" value="TreeGrafter"/>
</dbReference>
<organism evidence="8 9">
    <name type="scientific">Caerostris extrusa</name>
    <name type="common">Bark spider</name>
    <name type="synonym">Caerostris bankana</name>
    <dbReference type="NCBI Taxonomy" id="172846"/>
    <lineage>
        <taxon>Eukaryota</taxon>
        <taxon>Metazoa</taxon>
        <taxon>Ecdysozoa</taxon>
        <taxon>Arthropoda</taxon>
        <taxon>Chelicerata</taxon>
        <taxon>Arachnida</taxon>
        <taxon>Araneae</taxon>
        <taxon>Araneomorphae</taxon>
        <taxon>Entelegynae</taxon>
        <taxon>Araneoidea</taxon>
        <taxon>Araneidae</taxon>
        <taxon>Caerostris</taxon>
    </lineage>
</organism>
<dbReference type="InterPro" id="IPR002859">
    <property type="entry name" value="PKD/REJ-like"/>
</dbReference>
<dbReference type="InterPro" id="IPR013783">
    <property type="entry name" value="Ig-like_fold"/>
</dbReference>
<dbReference type="AlphaFoldDB" id="A0AAV4V8E7"/>
<keyword evidence="3" id="KW-0677">Repeat</keyword>
<dbReference type="Pfam" id="PF02010">
    <property type="entry name" value="REJ"/>
    <property type="match status" value="1"/>
</dbReference>
<keyword evidence="9" id="KW-1185">Reference proteome</keyword>
<dbReference type="CDD" id="cd00146">
    <property type="entry name" value="PKD"/>
    <property type="match status" value="1"/>
</dbReference>
<keyword evidence="5" id="KW-0472">Membrane</keyword>
<sequence>MLVQAAITLIALNYSLSDFFIGQNGTLSVTVNQPSLPDTIFVDFGDGSTYNSTANNSVLHHNRHGNSSSTFTISHVYQSAGIHVIYFNASNTISHFEHWTTVNAVIPISGVKLKLLSPSVVALLKKLLFNVLTENTSVAIHSYGVADTYNITVHVYNDYETVAAHLSVPIQAVEPIEKLHLRPRFDHYAAPLHERKSDKANESSPYITDAIVFEAWVWRGSDIQFIFDFGAGQTKLVPSELNVWSLPCATVKHFYTAEGSYEVSVTAINPLDSVNQSLSQPFYVQFAPEGLMLDKQYYIVQFMHNLSIHASITRGTNVSFNWILDNEPLDDTGSTLSLDFLRPGIHIVSVEVFNKVTDFAYKTIQRPSVSSKIYVQENLQEITLCLLHNEKEWCNENEIELSSDEKIIFIAKVLPSTEKDLFGSLGKLEFIVNVTAQNHISSISSPHLVLHLIQKVANLTSIHCQGPNLYKYTDDILVETEISTNCETNIVKYIWRINKENGSLVSFKSKDILFQRHLLVPGYHLEPGKYIVHLRVEISGFIVYAESSTTIEIQFPITVAYIGGGYLRLMGNNDTIRIETDVFDLGNRSHSMSYKWSCLPLTQRHLPCFQGAYLSTLSSTSTNSFTLSASSLTPGLTAVVINSTLENRQEITASQVIEINPVPHVLITMIDSDIGHDHLVNQDSKFISRQAV</sequence>
<accession>A0AAV4V8E7</accession>
<evidence type="ECO:0000256" key="1">
    <source>
        <dbReference type="ARBA" id="ARBA00004141"/>
    </source>
</evidence>
<feature type="chain" id="PRO_5043708292" evidence="6">
    <location>
        <begin position="18"/>
        <end position="692"/>
    </location>
</feature>
<gene>
    <name evidence="8" type="primary">pkd1l1</name>
    <name evidence="8" type="ORF">CEXT_48091</name>
</gene>
<protein>
    <submittedName>
        <fullName evidence="8">Polycystic kidney disease 1 like 1</fullName>
    </submittedName>
</protein>
<proteinExistence type="predicted"/>
<dbReference type="InterPro" id="IPR035986">
    <property type="entry name" value="PKD_dom_sf"/>
</dbReference>
<dbReference type="EMBL" id="BPLR01014108">
    <property type="protein sequence ID" value="GIY66308.1"/>
    <property type="molecule type" value="Genomic_DNA"/>
</dbReference>
<keyword evidence="6" id="KW-0732">Signal</keyword>
<keyword evidence="2" id="KW-0812">Transmembrane</keyword>
<comment type="subcellular location">
    <subcellularLocation>
        <location evidence="1">Membrane</location>
        <topology evidence="1">Multi-pass membrane protein</topology>
    </subcellularLocation>
</comment>
<evidence type="ECO:0000256" key="6">
    <source>
        <dbReference type="SAM" id="SignalP"/>
    </source>
</evidence>
<dbReference type="GO" id="GO:0005886">
    <property type="term" value="C:plasma membrane"/>
    <property type="evidence" value="ECO:0007669"/>
    <property type="project" value="TreeGrafter"/>
</dbReference>
<evidence type="ECO:0000259" key="7">
    <source>
        <dbReference type="PROSITE" id="PS50093"/>
    </source>
</evidence>
<dbReference type="PANTHER" id="PTHR46730">
    <property type="entry name" value="POLYCYSTIN-1"/>
    <property type="match status" value="1"/>
</dbReference>
<evidence type="ECO:0000256" key="2">
    <source>
        <dbReference type="ARBA" id="ARBA00022692"/>
    </source>
</evidence>
<dbReference type="PANTHER" id="PTHR46730:SF1">
    <property type="entry name" value="PLAT DOMAIN-CONTAINING PROTEIN"/>
    <property type="match status" value="1"/>
</dbReference>
<evidence type="ECO:0000313" key="9">
    <source>
        <dbReference type="Proteomes" id="UP001054945"/>
    </source>
</evidence>
<evidence type="ECO:0000256" key="5">
    <source>
        <dbReference type="ARBA" id="ARBA00023136"/>
    </source>
</evidence>
<feature type="signal peptide" evidence="6">
    <location>
        <begin position="1"/>
        <end position="17"/>
    </location>
</feature>
<dbReference type="SMART" id="SM00089">
    <property type="entry name" value="PKD"/>
    <property type="match status" value="3"/>
</dbReference>
<dbReference type="Pfam" id="PF00801">
    <property type="entry name" value="PKD"/>
    <property type="match status" value="1"/>
</dbReference>
<name>A0AAV4V8E7_CAEEX</name>
<dbReference type="PROSITE" id="PS50093">
    <property type="entry name" value="PKD"/>
    <property type="match status" value="1"/>
</dbReference>
<dbReference type="InterPro" id="IPR022409">
    <property type="entry name" value="PKD/Chitinase_dom"/>
</dbReference>
<dbReference type="InterPro" id="IPR000601">
    <property type="entry name" value="PKD_dom"/>
</dbReference>
<evidence type="ECO:0000313" key="8">
    <source>
        <dbReference type="EMBL" id="GIY66308.1"/>
    </source>
</evidence>
<dbReference type="Proteomes" id="UP001054945">
    <property type="component" value="Unassembled WGS sequence"/>
</dbReference>
<evidence type="ECO:0000256" key="3">
    <source>
        <dbReference type="ARBA" id="ARBA00022737"/>
    </source>
</evidence>
<comment type="caution">
    <text evidence="8">The sequence shown here is derived from an EMBL/GenBank/DDBJ whole genome shotgun (WGS) entry which is preliminary data.</text>
</comment>
<feature type="domain" description="PKD" evidence="7">
    <location>
        <begin position="220"/>
        <end position="277"/>
    </location>
</feature>
<dbReference type="GO" id="GO:0005261">
    <property type="term" value="F:monoatomic cation channel activity"/>
    <property type="evidence" value="ECO:0007669"/>
    <property type="project" value="TreeGrafter"/>
</dbReference>
<dbReference type="Gene3D" id="2.60.40.10">
    <property type="entry name" value="Immunoglobulins"/>
    <property type="match status" value="2"/>
</dbReference>
<evidence type="ECO:0000256" key="4">
    <source>
        <dbReference type="ARBA" id="ARBA00022989"/>
    </source>
</evidence>